<dbReference type="InterPro" id="IPR001264">
    <property type="entry name" value="Glyco_trans_51"/>
</dbReference>
<keyword evidence="17" id="KW-1185">Reference proteome</keyword>
<feature type="transmembrane region" description="Helical" evidence="13">
    <location>
        <begin position="53"/>
        <end position="85"/>
    </location>
</feature>
<dbReference type="Pfam" id="PF00905">
    <property type="entry name" value="Transpeptidase"/>
    <property type="match status" value="1"/>
</dbReference>
<dbReference type="Gene3D" id="3.40.710.10">
    <property type="entry name" value="DD-peptidase/beta-lactamase superfamily"/>
    <property type="match status" value="1"/>
</dbReference>
<feature type="compositionally biased region" description="Basic and acidic residues" evidence="12">
    <location>
        <begin position="16"/>
        <end position="32"/>
    </location>
</feature>
<evidence type="ECO:0000256" key="11">
    <source>
        <dbReference type="ARBA" id="ARBA00049902"/>
    </source>
</evidence>
<keyword evidence="5" id="KW-0645">Protease</keyword>
<evidence type="ECO:0000256" key="7">
    <source>
        <dbReference type="ARBA" id="ARBA00022679"/>
    </source>
</evidence>
<dbReference type="EMBL" id="JAATOP010000002">
    <property type="protein sequence ID" value="NIY71668.1"/>
    <property type="molecule type" value="Genomic_DNA"/>
</dbReference>
<evidence type="ECO:0000256" key="3">
    <source>
        <dbReference type="ARBA" id="ARBA00007739"/>
    </source>
</evidence>
<keyword evidence="6" id="KW-0328">Glycosyltransferase</keyword>
<dbReference type="RefSeq" id="WP_167636699.1">
    <property type="nucleotide sequence ID" value="NZ_JAATOP010000002.1"/>
</dbReference>
<feature type="domain" description="Penicillin-binding protein transpeptidase" evidence="14">
    <location>
        <begin position="395"/>
        <end position="633"/>
    </location>
</feature>
<reference evidence="16 17" key="1">
    <citation type="submission" date="2020-03" db="EMBL/GenBank/DDBJ databases">
        <title>Bacterial isolates of synthetic phycosphere.</title>
        <authorList>
            <person name="Fu H."/>
            <person name="Moran M.A."/>
        </authorList>
    </citation>
    <scope>NUCLEOTIDE SEQUENCE [LARGE SCALE GENOMIC DNA]</scope>
    <source>
        <strain evidence="16 17">HF1</strain>
    </source>
</reference>
<keyword evidence="13" id="KW-1133">Transmembrane helix</keyword>
<keyword evidence="13" id="KW-0812">Transmembrane</keyword>
<proteinExistence type="inferred from homology"/>
<feature type="domain" description="Glycosyl transferase family 51" evidence="15">
    <location>
        <begin position="124"/>
        <end position="307"/>
    </location>
</feature>
<evidence type="ECO:0000256" key="12">
    <source>
        <dbReference type="SAM" id="MobiDB-lite"/>
    </source>
</evidence>
<keyword evidence="9" id="KW-0511">Multifunctional enzyme</keyword>
<evidence type="ECO:0000256" key="9">
    <source>
        <dbReference type="ARBA" id="ARBA00023268"/>
    </source>
</evidence>
<comment type="catalytic activity">
    <reaction evidence="11">
        <text>[GlcNAc-(1-&gt;4)-Mur2Ac(oyl-L-Ala-gamma-D-Glu-L-Lys-D-Ala-D-Ala)](n)-di-trans,octa-cis-undecaprenyl diphosphate + beta-D-GlcNAc-(1-&gt;4)-Mur2Ac(oyl-L-Ala-gamma-D-Glu-L-Lys-D-Ala-D-Ala)-di-trans,octa-cis-undecaprenyl diphosphate = [GlcNAc-(1-&gt;4)-Mur2Ac(oyl-L-Ala-gamma-D-Glu-L-Lys-D-Ala-D-Ala)](n+1)-di-trans,octa-cis-undecaprenyl diphosphate + di-trans,octa-cis-undecaprenyl diphosphate + H(+)</text>
        <dbReference type="Rhea" id="RHEA:23708"/>
        <dbReference type="Rhea" id="RHEA-COMP:9602"/>
        <dbReference type="Rhea" id="RHEA-COMP:9603"/>
        <dbReference type="ChEBI" id="CHEBI:15378"/>
        <dbReference type="ChEBI" id="CHEBI:58405"/>
        <dbReference type="ChEBI" id="CHEBI:60033"/>
        <dbReference type="ChEBI" id="CHEBI:78435"/>
        <dbReference type="EC" id="2.4.99.28"/>
    </reaction>
</comment>
<dbReference type="InterPro" id="IPR050396">
    <property type="entry name" value="Glycosyltr_51/Transpeptidase"/>
</dbReference>
<name>A0ABX0VYF0_9RHOB</name>
<evidence type="ECO:0000256" key="13">
    <source>
        <dbReference type="SAM" id="Phobius"/>
    </source>
</evidence>
<dbReference type="EC" id="2.4.99.28" evidence="10"/>
<accession>A0ABX0VYF0</accession>
<keyword evidence="7" id="KW-0808">Transferase</keyword>
<evidence type="ECO:0000259" key="14">
    <source>
        <dbReference type="Pfam" id="PF00905"/>
    </source>
</evidence>
<sequence>MSKSGKNRPPLVADNRYSRRAEQTAKKPEPKKKSPKKRRSPAPRKRRGPIGMILALFGGILRLIWGTIWRGGAIVALIIAGAVWYKSTTLPDMAELIDGRARGSVTMLDRNGREFAWRGDQFAGMITAESVSPNLRNAVVATEDKRFYSHFGVSPRGVLGAIRSNLRSGNGPLSGSGGSTITQQTAKLLCQGQPFDRTIWESEAAYEADCRQTTLWRKITEAVYAMSMELEYTKDEILTIYLNRAYLGAGTRGFEAASQRYFGVSSSEVNPAQAALLAGLLKAPSSYAPTSNLQRSWDRASVVVGLMEDQGYITAAQAQDALNNPAQIVSNARGREGGYFADWVMDSGPSYFTDDTTEDVIISTTFDPKIQQAAEDALAWVFENKVKEGSNAQAAIVVMSADGAVRAMVGGRELTSGGSFNRATQALRQTGSLFKPFVFAAALELGHRPMEIINDAPMCMNIAGSGEWCPQNYDRQFKGPITLTQALQESRNIPTILLSESVGREAVRSVANGFGLSAELAQGPALALGVSESTPLEMTGAYAGILNGGSSVTPYGMNELRLRRDDTPLMGSGGGIGERVIREENARKLTWMMTQVVEHGTGQRARIDGWQIAGKSGTTQALRDAWFIGFTADYVTGVWMGYDDNTPMSGVTGGSLPAEIWHETMVRVLEDMVPLPLPTIAPSSEPAGPVMSDAEAENLINLILRELQR</sequence>
<protein>
    <recommendedName>
        <fullName evidence="10">peptidoglycan glycosyltransferase</fullName>
        <ecNumber evidence="10">2.4.99.28</ecNumber>
    </recommendedName>
</protein>
<keyword evidence="13" id="KW-0472">Membrane</keyword>
<evidence type="ECO:0000259" key="15">
    <source>
        <dbReference type="Pfam" id="PF00912"/>
    </source>
</evidence>
<evidence type="ECO:0000256" key="2">
    <source>
        <dbReference type="ARBA" id="ARBA00007090"/>
    </source>
</evidence>
<evidence type="ECO:0000313" key="17">
    <source>
        <dbReference type="Proteomes" id="UP000709466"/>
    </source>
</evidence>
<dbReference type="InterPro" id="IPR036950">
    <property type="entry name" value="PBP_transglycosylase"/>
</dbReference>
<dbReference type="SUPFAM" id="SSF53955">
    <property type="entry name" value="Lysozyme-like"/>
    <property type="match status" value="1"/>
</dbReference>
<evidence type="ECO:0000256" key="5">
    <source>
        <dbReference type="ARBA" id="ARBA00022670"/>
    </source>
</evidence>
<dbReference type="NCBIfam" id="TIGR02074">
    <property type="entry name" value="PBP_1a_fam"/>
    <property type="match status" value="1"/>
</dbReference>
<dbReference type="InterPro" id="IPR001460">
    <property type="entry name" value="PCN-bd_Tpept"/>
</dbReference>
<dbReference type="SUPFAM" id="SSF56601">
    <property type="entry name" value="beta-lactamase/transpeptidase-like"/>
    <property type="match status" value="1"/>
</dbReference>
<evidence type="ECO:0000313" key="16">
    <source>
        <dbReference type="EMBL" id="NIY71668.1"/>
    </source>
</evidence>
<dbReference type="PANTHER" id="PTHR32282">
    <property type="entry name" value="BINDING PROTEIN TRANSPEPTIDASE, PUTATIVE-RELATED"/>
    <property type="match status" value="1"/>
</dbReference>
<feature type="compositionally biased region" description="Basic residues" evidence="12">
    <location>
        <begin position="33"/>
        <end position="46"/>
    </location>
</feature>
<gene>
    <name evidence="16" type="ORF">HCZ30_04375</name>
</gene>
<comment type="caution">
    <text evidence="16">The sequence shown here is derived from an EMBL/GenBank/DDBJ whole genome shotgun (WGS) entry which is preliminary data.</text>
</comment>
<evidence type="ECO:0000256" key="8">
    <source>
        <dbReference type="ARBA" id="ARBA00022801"/>
    </source>
</evidence>
<dbReference type="InterPro" id="IPR023346">
    <property type="entry name" value="Lysozyme-like_dom_sf"/>
</dbReference>
<comment type="pathway">
    <text evidence="1">Cell wall biogenesis; peptidoglycan biosynthesis.</text>
</comment>
<evidence type="ECO:0000256" key="6">
    <source>
        <dbReference type="ARBA" id="ARBA00022676"/>
    </source>
</evidence>
<comment type="similarity">
    <text evidence="2">In the C-terminal section; belongs to the transpeptidase family.</text>
</comment>
<comment type="similarity">
    <text evidence="3">In the N-terminal section; belongs to the glycosyltransferase 51 family.</text>
</comment>
<evidence type="ECO:0000256" key="10">
    <source>
        <dbReference type="ARBA" id="ARBA00044770"/>
    </source>
</evidence>
<keyword evidence="4" id="KW-0121">Carboxypeptidase</keyword>
<organism evidence="16 17">
    <name type="scientific">Marivivens donghaensis</name>
    <dbReference type="NCBI Taxonomy" id="1699413"/>
    <lineage>
        <taxon>Bacteria</taxon>
        <taxon>Pseudomonadati</taxon>
        <taxon>Pseudomonadota</taxon>
        <taxon>Alphaproteobacteria</taxon>
        <taxon>Rhodobacterales</taxon>
        <taxon>Paracoccaceae</taxon>
        <taxon>Marivivens group</taxon>
        <taxon>Marivivens</taxon>
    </lineage>
</organism>
<dbReference type="PANTHER" id="PTHR32282:SF33">
    <property type="entry name" value="PEPTIDOGLYCAN GLYCOSYLTRANSFERASE"/>
    <property type="match status" value="1"/>
</dbReference>
<keyword evidence="8" id="KW-0378">Hydrolase</keyword>
<dbReference type="Proteomes" id="UP000709466">
    <property type="component" value="Unassembled WGS sequence"/>
</dbReference>
<dbReference type="Gene3D" id="1.10.3810.10">
    <property type="entry name" value="Biosynthetic peptidoglycan transglycosylase-like"/>
    <property type="match status" value="1"/>
</dbReference>
<evidence type="ECO:0000256" key="4">
    <source>
        <dbReference type="ARBA" id="ARBA00022645"/>
    </source>
</evidence>
<dbReference type="Pfam" id="PF00912">
    <property type="entry name" value="Transgly"/>
    <property type="match status" value="1"/>
</dbReference>
<feature type="region of interest" description="Disordered" evidence="12">
    <location>
        <begin position="1"/>
        <end position="46"/>
    </location>
</feature>
<evidence type="ECO:0000256" key="1">
    <source>
        <dbReference type="ARBA" id="ARBA00004752"/>
    </source>
</evidence>
<dbReference type="InterPro" id="IPR012338">
    <property type="entry name" value="Beta-lactam/transpept-like"/>
</dbReference>